<keyword evidence="2" id="KW-1185">Reference proteome</keyword>
<protein>
    <submittedName>
        <fullName evidence="1">Uncharacterized protein</fullName>
    </submittedName>
</protein>
<dbReference type="AlphaFoldDB" id="A0A4U6UYD1"/>
<evidence type="ECO:0000313" key="2">
    <source>
        <dbReference type="Proteomes" id="UP000298652"/>
    </source>
</evidence>
<accession>A0A4U6UYD1</accession>
<name>A0A4U6UYD1_SETVI</name>
<gene>
    <name evidence="1" type="ORF">SEVIR_4G010802v2</name>
</gene>
<organism evidence="1 2">
    <name type="scientific">Setaria viridis</name>
    <name type="common">Green bristlegrass</name>
    <name type="synonym">Setaria italica subsp. viridis</name>
    <dbReference type="NCBI Taxonomy" id="4556"/>
    <lineage>
        <taxon>Eukaryota</taxon>
        <taxon>Viridiplantae</taxon>
        <taxon>Streptophyta</taxon>
        <taxon>Embryophyta</taxon>
        <taxon>Tracheophyta</taxon>
        <taxon>Spermatophyta</taxon>
        <taxon>Magnoliopsida</taxon>
        <taxon>Liliopsida</taxon>
        <taxon>Poales</taxon>
        <taxon>Poaceae</taxon>
        <taxon>PACMAD clade</taxon>
        <taxon>Panicoideae</taxon>
        <taxon>Panicodae</taxon>
        <taxon>Paniceae</taxon>
        <taxon>Cenchrinae</taxon>
        <taxon>Setaria</taxon>
    </lineage>
</organism>
<sequence length="99" mass="11686">MCWLSTSCKSAKYDSLLSLWISLLLLCILVPICLRHCWTYSWTERGSVYLRMCESPNIVNNGATSNARGYKWFPQEPIECQRKDVLAKIWYYLLWPVYP</sequence>
<proteinExistence type="predicted"/>
<dbReference type="Gramene" id="TKW19289">
    <property type="protein sequence ID" value="TKW19289"/>
    <property type="gene ID" value="SEVIR_4G010802v2"/>
</dbReference>
<dbReference type="Proteomes" id="UP000298652">
    <property type="component" value="Chromosome 4"/>
</dbReference>
<reference evidence="1" key="1">
    <citation type="submission" date="2019-03" db="EMBL/GenBank/DDBJ databases">
        <title>WGS assembly of Setaria viridis.</title>
        <authorList>
            <person name="Huang P."/>
            <person name="Jenkins J."/>
            <person name="Grimwood J."/>
            <person name="Barry K."/>
            <person name="Healey A."/>
            <person name="Mamidi S."/>
            <person name="Sreedasyam A."/>
            <person name="Shu S."/>
            <person name="Feldman M."/>
            <person name="Wu J."/>
            <person name="Yu Y."/>
            <person name="Chen C."/>
            <person name="Johnson J."/>
            <person name="Rokhsar D."/>
            <person name="Baxter I."/>
            <person name="Schmutz J."/>
            <person name="Brutnell T."/>
            <person name="Kellogg E."/>
        </authorList>
    </citation>
    <scope>NUCLEOTIDE SEQUENCE [LARGE SCALE GENOMIC DNA]</scope>
</reference>
<dbReference type="EMBL" id="CM016555">
    <property type="protein sequence ID" value="TKW19289.1"/>
    <property type="molecule type" value="Genomic_DNA"/>
</dbReference>
<evidence type="ECO:0000313" key="1">
    <source>
        <dbReference type="EMBL" id="TKW19289.1"/>
    </source>
</evidence>